<evidence type="ECO:0000256" key="4">
    <source>
        <dbReference type="PROSITE-ProRule" id="PRU00335"/>
    </source>
</evidence>
<dbReference type="GO" id="GO:0003700">
    <property type="term" value="F:DNA-binding transcription factor activity"/>
    <property type="evidence" value="ECO:0007669"/>
    <property type="project" value="TreeGrafter"/>
</dbReference>
<dbReference type="Proteomes" id="UP000553963">
    <property type="component" value="Unassembled WGS sequence"/>
</dbReference>
<dbReference type="InterPro" id="IPR001647">
    <property type="entry name" value="HTH_TetR"/>
</dbReference>
<dbReference type="PANTHER" id="PTHR30055">
    <property type="entry name" value="HTH-TYPE TRANSCRIPTIONAL REGULATOR RUTR"/>
    <property type="match status" value="1"/>
</dbReference>
<dbReference type="GO" id="GO:0000976">
    <property type="term" value="F:transcription cis-regulatory region binding"/>
    <property type="evidence" value="ECO:0007669"/>
    <property type="project" value="TreeGrafter"/>
</dbReference>
<feature type="domain" description="HTH tetR-type" evidence="5">
    <location>
        <begin position="6"/>
        <end position="66"/>
    </location>
</feature>
<dbReference type="Gene3D" id="1.10.357.10">
    <property type="entry name" value="Tetracycline Repressor, domain 2"/>
    <property type="match status" value="1"/>
</dbReference>
<protein>
    <submittedName>
        <fullName evidence="6">AcrR family transcriptional regulator</fullName>
    </submittedName>
</protein>
<comment type="caution">
    <text evidence="6">The sequence shown here is derived from an EMBL/GenBank/DDBJ whole genome shotgun (WGS) entry which is preliminary data.</text>
</comment>
<dbReference type="SUPFAM" id="SSF46689">
    <property type="entry name" value="Homeodomain-like"/>
    <property type="match status" value="1"/>
</dbReference>
<accession>A0A840AVG0</accession>
<evidence type="ECO:0000256" key="3">
    <source>
        <dbReference type="ARBA" id="ARBA00023163"/>
    </source>
</evidence>
<dbReference type="Pfam" id="PF00440">
    <property type="entry name" value="TetR_N"/>
    <property type="match status" value="1"/>
</dbReference>
<evidence type="ECO:0000256" key="2">
    <source>
        <dbReference type="ARBA" id="ARBA00023125"/>
    </source>
</evidence>
<dbReference type="EMBL" id="JACIDS010000005">
    <property type="protein sequence ID" value="MBB3933213.1"/>
    <property type="molecule type" value="Genomic_DNA"/>
</dbReference>
<evidence type="ECO:0000259" key="5">
    <source>
        <dbReference type="PROSITE" id="PS50977"/>
    </source>
</evidence>
<dbReference type="PANTHER" id="PTHR30055:SF234">
    <property type="entry name" value="HTH-TYPE TRANSCRIPTIONAL REGULATOR BETI"/>
    <property type="match status" value="1"/>
</dbReference>
<organism evidence="6 7">
    <name type="scientific">Kaistia hirudinis</name>
    <dbReference type="NCBI Taxonomy" id="1293440"/>
    <lineage>
        <taxon>Bacteria</taxon>
        <taxon>Pseudomonadati</taxon>
        <taxon>Pseudomonadota</taxon>
        <taxon>Alphaproteobacteria</taxon>
        <taxon>Hyphomicrobiales</taxon>
        <taxon>Kaistiaceae</taxon>
        <taxon>Kaistia</taxon>
    </lineage>
</organism>
<proteinExistence type="predicted"/>
<dbReference type="InterPro" id="IPR009057">
    <property type="entry name" value="Homeodomain-like_sf"/>
</dbReference>
<name>A0A840AVG0_9HYPH</name>
<evidence type="ECO:0000313" key="6">
    <source>
        <dbReference type="EMBL" id="MBB3933213.1"/>
    </source>
</evidence>
<dbReference type="PROSITE" id="PS50977">
    <property type="entry name" value="HTH_TETR_2"/>
    <property type="match status" value="1"/>
</dbReference>
<feature type="DNA-binding region" description="H-T-H motif" evidence="4">
    <location>
        <begin position="29"/>
        <end position="48"/>
    </location>
</feature>
<gene>
    <name evidence="6" type="ORF">GGR25_004277</name>
</gene>
<dbReference type="AlphaFoldDB" id="A0A840AVG0"/>
<dbReference type="InterPro" id="IPR050109">
    <property type="entry name" value="HTH-type_TetR-like_transc_reg"/>
</dbReference>
<keyword evidence="7" id="KW-1185">Reference proteome</keyword>
<sequence length="189" mass="20603">MARRRSIADADLLDAALALMAAEGPEAVTFAAVSAATGLAPATLVQRFGSKPALVKAALARAWDLLDARTEEIADETEATPDGALALLVALSGDYAEGDAYADQLMILREDLRDPDLRIRGRQWRERLCAILAPRLAGRRGPDEDAARELTALWQGAVLWWGFERDGTPGSYVQTMLGSWLRRRSLEEN</sequence>
<keyword evidence="1" id="KW-0805">Transcription regulation</keyword>
<evidence type="ECO:0000313" key="7">
    <source>
        <dbReference type="Proteomes" id="UP000553963"/>
    </source>
</evidence>
<evidence type="ECO:0000256" key="1">
    <source>
        <dbReference type="ARBA" id="ARBA00023015"/>
    </source>
</evidence>
<reference evidence="6 7" key="1">
    <citation type="submission" date="2020-08" db="EMBL/GenBank/DDBJ databases">
        <title>Genomic Encyclopedia of Type Strains, Phase IV (KMG-IV): sequencing the most valuable type-strain genomes for metagenomic binning, comparative biology and taxonomic classification.</title>
        <authorList>
            <person name="Goeker M."/>
        </authorList>
    </citation>
    <scope>NUCLEOTIDE SEQUENCE [LARGE SCALE GENOMIC DNA]</scope>
    <source>
        <strain evidence="6 7">DSM 25966</strain>
    </source>
</reference>
<dbReference type="RefSeq" id="WP_183400850.1">
    <property type="nucleotide sequence ID" value="NZ_JACIDS010000005.1"/>
</dbReference>
<keyword evidence="3" id="KW-0804">Transcription</keyword>
<keyword evidence="2 4" id="KW-0238">DNA-binding</keyword>